<keyword evidence="3" id="KW-1185">Reference proteome</keyword>
<protein>
    <submittedName>
        <fullName evidence="2">Uncharacterized protein</fullName>
    </submittedName>
</protein>
<evidence type="ECO:0000313" key="2">
    <source>
        <dbReference type="EMBL" id="MFG1704791.1"/>
    </source>
</evidence>
<gene>
    <name evidence="2" type="ORF">ACFLIM_16520</name>
</gene>
<name>A0ABW7ABS1_9ACTN</name>
<evidence type="ECO:0000256" key="1">
    <source>
        <dbReference type="SAM" id="MobiDB-lite"/>
    </source>
</evidence>
<proteinExistence type="predicted"/>
<organism evidence="2 3">
    <name type="scientific">Nonomuraea marmarensis</name>
    <dbReference type="NCBI Taxonomy" id="3351344"/>
    <lineage>
        <taxon>Bacteria</taxon>
        <taxon>Bacillati</taxon>
        <taxon>Actinomycetota</taxon>
        <taxon>Actinomycetes</taxon>
        <taxon>Streptosporangiales</taxon>
        <taxon>Streptosporangiaceae</taxon>
        <taxon>Nonomuraea</taxon>
    </lineage>
</organism>
<evidence type="ECO:0000313" key="3">
    <source>
        <dbReference type="Proteomes" id="UP001603978"/>
    </source>
</evidence>
<accession>A0ABW7ABS1</accession>
<feature type="region of interest" description="Disordered" evidence="1">
    <location>
        <begin position="35"/>
        <end position="55"/>
    </location>
</feature>
<dbReference type="EMBL" id="JBICRM010000008">
    <property type="protein sequence ID" value="MFG1704791.1"/>
    <property type="molecule type" value="Genomic_DNA"/>
</dbReference>
<reference evidence="2 3" key="1">
    <citation type="submission" date="2024-10" db="EMBL/GenBank/DDBJ databases">
        <authorList>
            <person name="Topkara A.R."/>
            <person name="Saygin H."/>
        </authorList>
    </citation>
    <scope>NUCLEOTIDE SEQUENCE [LARGE SCALE GENOMIC DNA]</scope>
    <source>
        <strain evidence="2 3">M3C6</strain>
    </source>
</reference>
<dbReference type="RefSeq" id="WP_351307758.1">
    <property type="nucleotide sequence ID" value="NZ_JBICRM010000008.1"/>
</dbReference>
<sequence length="55" mass="5940">MIARIAEAETEGWLGEVEGLQVSLAGAEEKLRQLDRGHGQHTAVDLGIPTTRGDR</sequence>
<dbReference type="Proteomes" id="UP001603978">
    <property type="component" value="Unassembled WGS sequence"/>
</dbReference>
<comment type="caution">
    <text evidence="2">The sequence shown here is derived from an EMBL/GenBank/DDBJ whole genome shotgun (WGS) entry which is preliminary data.</text>
</comment>